<name>A0A6A2XI10_HIBSY</name>
<dbReference type="AlphaFoldDB" id="A0A6A2XI10"/>
<evidence type="ECO:0000256" key="1">
    <source>
        <dbReference type="SAM" id="Phobius"/>
    </source>
</evidence>
<keyword evidence="1" id="KW-1133">Transmembrane helix</keyword>
<accession>A0A6A2XI10</accession>
<gene>
    <name evidence="2" type="ORF">F3Y22_tig00112490pilonHSYRG00020</name>
</gene>
<evidence type="ECO:0000313" key="2">
    <source>
        <dbReference type="EMBL" id="KAE8666835.1"/>
    </source>
</evidence>
<proteinExistence type="predicted"/>
<dbReference type="Proteomes" id="UP000436088">
    <property type="component" value="Unassembled WGS sequence"/>
</dbReference>
<keyword evidence="1" id="KW-0812">Transmembrane</keyword>
<organism evidence="2 3">
    <name type="scientific">Hibiscus syriacus</name>
    <name type="common">Rose of Sharon</name>
    <dbReference type="NCBI Taxonomy" id="106335"/>
    <lineage>
        <taxon>Eukaryota</taxon>
        <taxon>Viridiplantae</taxon>
        <taxon>Streptophyta</taxon>
        <taxon>Embryophyta</taxon>
        <taxon>Tracheophyta</taxon>
        <taxon>Spermatophyta</taxon>
        <taxon>Magnoliopsida</taxon>
        <taxon>eudicotyledons</taxon>
        <taxon>Gunneridae</taxon>
        <taxon>Pentapetalae</taxon>
        <taxon>rosids</taxon>
        <taxon>malvids</taxon>
        <taxon>Malvales</taxon>
        <taxon>Malvaceae</taxon>
        <taxon>Malvoideae</taxon>
        <taxon>Hibiscus</taxon>
    </lineage>
</organism>
<protein>
    <submittedName>
        <fullName evidence="2">Uncharacterized protein</fullName>
    </submittedName>
</protein>
<sequence length="341" mass="38500">MDETFTFGDGFLGPMKTTVDDWDRSECLGIISDGTCWCDAGLEKGKPSSAGSITGPVRVGSELQLGLVTGSDCWIKLVAEWVYLLVILGFGIGSWGAASPIYFRYFRHFMAVVEACGFSGGLLLLWRDEVQIEILNLSNQFLHTWVRYMNLAFPTYITAIYRERVVLLVELERAVASPISCLIMGYWILASKDPPTPGLVVLFFINYRCLVNADCLNKWSRGCIRSGFCSSGKHSEFKPLLKESWHSHSRYVTMSSKSFFQDFLSSGEGGYTYNIRDHFPQLDHLELQSLTLPVSNTEVHQVVFDMQSGKALGGSFVRRKRGNKGWMTFKYDLEKAYDRLE</sequence>
<feature type="transmembrane region" description="Helical" evidence="1">
    <location>
        <begin position="81"/>
        <end position="103"/>
    </location>
</feature>
<reference evidence="2" key="1">
    <citation type="submission" date="2019-09" db="EMBL/GenBank/DDBJ databases">
        <title>Draft genome information of white flower Hibiscus syriacus.</title>
        <authorList>
            <person name="Kim Y.-M."/>
        </authorList>
    </citation>
    <scope>NUCLEOTIDE SEQUENCE [LARGE SCALE GENOMIC DNA]</scope>
    <source>
        <strain evidence="2">YM2019G1</strain>
    </source>
</reference>
<evidence type="ECO:0000313" key="3">
    <source>
        <dbReference type="Proteomes" id="UP000436088"/>
    </source>
</evidence>
<comment type="caution">
    <text evidence="2">The sequence shown here is derived from an EMBL/GenBank/DDBJ whole genome shotgun (WGS) entry which is preliminary data.</text>
</comment>
<keyword evidence="1" id="KW-0472">Membrane</keyword>
<keyword evidence="3" id="KW-1185">Reference proteome</keyword>
<dbReference type="EMBL" id="VEPZ02001592">
    <property type="protein sequence ID" value="KAE8666835.1"/>
    <property type="molecule type" value="Genomic_DNA"/>
</dbReference>